<evidence type="ECO:0000256" key="1">
    <source>
        <dbReference type="SAM" id="MobiDB-lite"/>
    </source>
</evidence>
<sequence>MNDKDLTMRKDRCAAAWAMAMLMLAGASHAQKSPSTTMVYSCVDAGGRRLTADRPIAACADREQQVTMPGGAVRTVGPAYSERERAEQAAQQRREAEERYRANDGKRRERALATRFPSKAAHDAERAEAVDVLRAQIRIVQERRSFLLEDRKKIDQDMEFYKKDPSKAPAPLQARLDGNRRDFKEVDEQIATINDEIKATNLRFDEEAQSLKPYWSPAAK</sequence>
<protein>
    <submittedName>
        <fullName evidence="3">DUF4124 domain-containing protein</fullName>
    </submittedName>
</protein>
<dbReference type="EMBL" id="CP104377">
    <property type="protein sequence ID" value="UXC17041.1"/>
    <property type="molecule type" value="Genomic_DNA"/>
</dbReference>
<evidence type="ECO:0000313" key="3">
    <source>
        <dbReference type="EMBL" id="UXC17041.1"/>
    </source>
</evidence>
<dbReference type="RefSeq" id="WP_260718448.1">
    <property type="nucleotide sequence ID" value="NZ_CP104377.1"/>
</dbReference>
<dbReference type="Proteomes" id="UP001058290">
    <property type="component" value="Chromosome"/>
</dbReference>
<feature type="signal peptide" evidence="2">
    <location>
        <begin position="1"/>
        <end position="30"/>
    </location>
</feature>
<name>A0ABY5ZYG2_9BURK</name>
<evidence type="ECO:0000313" key="4">
    <source>
        <dbReference type="Proteomes" id="UP001058290"/>
    </source>
</evidence>
<accession>A0ABY5ZYG2</accession>
<feature type="chain" id="PRO_5046054373" evidence="2">
    <location>
        <begin position="31"/>
        <end position="220"/>
    </location>
</feature>
<proteinExistence type="predicted"/>
<keyword evidence="4" id="KW-1185">Reference proteome</keyword>
<reference evidence="3" key="1">
    <citation type="submission" date="2022-09" db="EMBL/GenBank/DDBJ databases">
        <title>Bacterial diversity in gut of crayfish and pufferfish.</title>
        <authorList>
            <person name="Huang Y."/>
        </authorList>
    </citation>
    <scope>NUCLEOTIDE SEQUENCE</scope>
    <source>
        <strain evidence="3">PR12</strain>
    </source>
</reference>
<evidence type="ECO:0000256" key="2">
    <source>
        <dbReference type="SAM" id="SignalP"/>
    </source>
</evidence>
<organism evidence="3 4">
    <name type="scientific">Comamonas squillarum</name>
    <dbReference type="NCBI Taxonomy" id="2977320"/>
    <lineage>
        <taxon>Bacteria</taxon>
        <taxon>Pseudomonadati</taxon>
        <taxon>Pseudomonadota</taxon>
        <taxon>Betaproteobacteria</taxon>
        <taxon>Burkholderiales</taxon>
        <taxon>Comamonadaceae</taxon>
        <taxon>Comamonas</taxon>
    </lineage>
</organism>
<keyword evidence="2" id="KW-0732">Signal</keyword>
<feature type="region of interest" description="Disordered" evidence="1">
    <location>
        <begin position="159"/>
        <end position="181"/>
    </location>
</feature>
<feature type="region of interest" description="Disordered" evidence="1">
    <location>
        <begin position="87"/>
        <end position="109"/>
    </location>
</feature>
<gene>
    <name evidence="3" type="ORF">N4T19_15125</name>
</gene>